<dbReference type="InterPro" id="IPR027417">
    <property type="entry name" value="P-loop_NTPase"/>
</dbReference>
<organism evidence="2 3">
    <name type="scientific">Crocosphaera watsonii WH 0003</name>
    <dbReference type="NCBI Taxonomy" id="423471"/>
    <lineage>
        <taxon>Bacteria</taxon>
        <taxon>Bacillati</taxon>
        <taxon>Cyanobacteriota</taxon>
        <taxon>Cyanophyceae</taxon>
        <taxon>Oscillatoriophycideae</taxon>
        <taxon>Chroococcales</taxon>
        <taxon>Aphanothecaceae</taxon>
        <taxon>Crocosphaera</taxon>
    </lineage>
</organism>
<dbReference type="AlphaFoldDB" id="G5J4D2"/>
<accession>G5J4D2</accession>
<evidence type="ECO:0000313" key="3">
    <source>
        <dbReference type="Proteomes" id="UP000003477"/>
    </source>
</evidence>
<dbReference type="Gene3D" id="3.40.50.300">
    <property type="entry name" value="P-loop containing nucleotide triphosphate hydrolases"/>
    <property type="match status" value="1"/>
</dbReference>
<reference evidence="2 3" key="1">
    <citation type="journal article" date="2011" name="Front. Microbiol.">
        <title>Two Strains of Crocosphaera watsonii with Highly Conserved Genomes are Distinguished by Strain-Specific Features.</title>
        <authorList>
            <person name="Bench S.R."/>
            <person name="Ilikchyan I.N."/>
            <person name="Tripp H.J."/>
            <person name="Zehr J.P."/>
        </authorList>
    </citation>
    <scope>NUCLEOTIDE SEQUENCE [LARGE SCALE GENOMIC DNA]</scope>
    <source>
        <strain evidence="2 3">WH 0003</strain>
    </source>
</reference>
<dbReference type="Proteomes" id="UP000003477">
    <property type="component" value="Unassembled WGS sequence"/>
</dbReference>
<evidence type="ECO:0000313" key="2">
    <source>
        <dbReference type="EMBL" id="EHJ12944.1"/>
    </source>
</evidence>
<dbReference type="PATRIC" id="fig|423471.3.peg.2210"/>
<sequence length="436" mass="49978">MLSEEEAFTFVETILKPNYLNDLQGLVFRQCWLGKTYQMIAEENGYDADYIRVVGSRLWQLLSDTLGVKITKSNIQTVLRQSFNKTPSLSISPLGQLPFPDGTVPRNSPLYIERPPIEQRAYAEIIKPAALLRIKAPSKMGKTSLMLRILAYAKENNYYTVRLNLQQADNTLFTHLDPFLRWICANIAHQLNKEPRLDDYWDEELGSKVSCTAYLQGYILESLDNPLVLAIDEVNHLFEYGDIAQEFLPLLRFWHEEGNNIEIWQNLRLIIVHSTEIYIPLKLQQSPFNVGIPIQLPEFNLEQVQALAEFHSLSNIIDNEGSEPLKNLMKMVGGHPYLIRLALYHLYQDKITMKQLLEEAPTPTGIYDHHLQNHLITLQNNPELAAAFAKVIKAKKPMQLETIIAYKLASMGLVKLQGKEAFPSCQLYCLYFSVVI</sequence>
<feature type="domain" description="vWA-MoxR associated protein N-terminal HTH" evidence="1">
    <location>
        <begin position="5"/>
        <end position="81"/>
    </location>
</feature>
<protein>
    <recommendedName>
        <fullName evidence="1">vWA-MoxR associated protein N-terminal HTH domain-containing protein</fullName>
    </recommendedName>
</protein>
<dbReference type="SUPFAM" id="SSF52540">
    <property type="entry name" value="P-loop containing nucleoside triphosphate hydrolases"/>
    <property type="match status" value="1"/>
</dbReference>
<comment type="caution">
    <text evidence="2">The sequence shown here is derived from an EMBL/GenBank/DDBJ whole genome shotgun (WGS) entry which is preliminary data.</text>
</comment>
<evidence type="ECO:0000259" key="1">
    <source>
        <dbReference type="Pfam" id="PF26355"/>
    </source>
</evidence>
<name>G5J4D2_CROWT</name>
<dbReference type="EMBL" id="AESD01000355">
    <property type="protein sequence ID" value="EHJ12944.1"/>
    <property type="molecule type" value="Genomic_DNA"/>
</dbReference>
<dbReference type="InterPro" id="IPR058651">
    <property type="entry name" value="HTH_VMAP-M9"/>
</dbReference>
<dbReference type="Pfam" id="PF26355">
    <property type="entry name" value="HTH_VMAP-M9"/>
    <property type="match status" value="1"/>
</dbReference>
<dbReference type="RefSeq" id="WP_007310594.1">
    <property type="nucleotide sequence ID" value="NZ_AESD01000355.1"/>
</dbReference>
<proteinExistence type="predicted"/>
<dbReference type="GeneID" id="88766044"/>
<dbReference type="Pfam" id="PF14516">
    <property type="entry name" value="AAA_35"/>
    <property type="match status" value="1"/>
</dbReference>
<gene>
    <name evidence="2" type="ORF">CWATWH0003_2354</name>
</gene>